<dbReference type="InterPro" id="IPR055259">
    <property type="entry name" value="YkvP/CgeB_Glyco_trans-like"/>
</dbReference>
<evidence type="ECO:0000313" key="2">
    <source>
        <dbReference type="EMBL" id="MDQ0645040.1"/>
    </source>
</evidence>
<reference evidence="2 3" key="1">
    <citation type="submission" date="2023-07" db="EMBL/GenBank/DDBJ databases">
        <title>Comparative genomics of wheat-associated soil bacteria to identify genetic determinants of phenazine resistance.</title>
        <authorList>
            <person name="Mouncey N."/>
        </authorList>
    </citation>
    <scope>NUCLEOTIDE SEQUENCE [LARGE SCALE GENOMIC DNA]</scope>
    <source>
        <strain evidence="2 3">W2I7</strain>
    </source>
</reference>
<sequence>MGSVIARALRWMIRHRNRIPLLGGFIASAENDPRGLASRIVYHSLGADRSRPSTTSTPTGTIRVIVGPTNYAGQGNLWALAMAEHVPDLGARSLSVATPGAIAFEADTTVALPVYRHSHRWQDAEYAAVVDGFTHVLMESMRPLFGLRFDDVTAEIAALREHGLSVALIAHGTDVRSPTRHASAHRWSPFAGSSSSRTLEATAELNRHIAETLGLPLFVSTLDLLDDLPDAAWCPVVIDPHRWRSSSPPLSDNAVPVVVHTASSAHVKGSALIEPALRRLHADGRIVYRPLTGVPSERMPDELRRADIVLDQFRLGSYGVAACEAMAAGRIVIGHVSHTVRERVTEETSLELPMIESSPDEIAEVLLRVLDDPDGARKTADRGVQFVDQVHSGAASATALLDGWLAHSKPAGG</sequence>
<evidence type="ECO:0000313" key="3">
    <source>
        <dbReference type="Proteomes" id="UP001239085"/>
    </source>
</evidence>
<dbReference type="Pfam" id="PF13524">
    <property type="entry name" value="Glyco_trans_1_2"/>
    <property type="match status" value="1"/>
</dbReference>
<dbReference type="Proteomes" id="UP001239085">
    <property type="component" value="Unassembled WGS sequence"/>
</dbReference>
<dbReference type="RefSeq" id="WP_307363210.1">
    <property type="nucleotide sequence ID" value="NZ_JAUSXK010000001.1"/>
</dbReference>
<organism evidence="2 3">
    <name type="scientific">Microbacterium murale</name>
    <dbReference type="NCBI Taxonomy" id="1081040"/>
    <lineage>
        <taxon>Bacteria</taxon>
        <taxon>Bacillati</taxon>
        <taxon>Actinomycetota</taxon>
        <taxon>Actinomycetes</taxon>
        <taxon>Micrococcales</taxon>
        <taxon>Microbacteriaceae</taxon>
        <taxon>Microbacterium</taxon>
    </lineage>
</organism>
<name>A0ABU0PCJ3_9MICO</name>
<dbReference type="SUPFAM" id="SSF53756">
    <property type="entry name" value="UDP-Glycosyltransferase/glycogen phosphorylase"/>
    <property type="match status" value="1"/>
</dbReference>
<dbReference type="EMBL" id="JAUSXK010000001">
    <property type="protein sequence ID" value="MDQ0645040.1"/>
    <property type="molecule type" value="Genomic_DNA"/>
</dbReference>
<protein>
    <recommendedName>
        <fullName evidence="1">Spore protein YkvP/CgeB glycosyl transferase-like domain-containing protein</fullName>
    </recommendedName>
</protein>
<dbReference type="Gene3D" id="3.40.50.2000">
    <property type="entry name" value="Glycogen Phosphorylase B"/>
    <property type="match status" value="1"/>
</dbReference>
<proteinExistence type="predicted"/>
<keyword evidence="3" id="KW-1185">Reference proteome</keyword>
<gene>
    <name evidence="2" type="ORF">QFZ46_003200</name>
</gene>
<accession>A0ABU0PCJ3</accession>
<evidence type="ECO:0000259" key="1">
    <source>
        <dbReference type="Pfam" id="PF13524"/>
    </source>
</evidence>
<feature type="domain" description="Spore protein YkvP/CgeB glycosyl transferase-like" evidence="1">
    <location>
        <begin position="292"/>
        <end position="402"/>
    </location>
</feature>
<comment type="caution">
    <text evidence="2">The sequence shown here is derived from an EMBL/GenBank/DDBJ whole genome shotgun (WGS) entry which is preliminary data.</text>
</comment>